<name>A0A433U3K5_ELYCH</name>
<feature type="compositionally biased region" description="Polar residues" evidence="1">
    <location>
        <begin position="859"/>
        <end position="868"/>
    </location>
</feature>
<sequence>MSVQRPPRAKDGTRRRERGETEHHDKEGGGSFPSNIESVERNESERSQMVTTGSEVRVGADNSQVGGVENIQRGGANSAQEGLSENVRRGGAKTQRGGANSAQEGGSESVRLGGAKAQRGGANSAQEGGSENVICGGAKTQRGGAEDDLRGEAVDFKRGGNEDNGVLESGASNIADVGDKKNKKEAPNTGTLEVEEKTKGVVEIHAVEGDGRDANVGGTTGVIVDQHVPQSNARNRSEFYNNKNGNTESERNAKGDEKDSFAGQESITRCGAAENMEAGIESNGGAISVRDAGYKTKDDIVSSTKDWAGVDPKDEDMQMNIACERDVKNGETLAHKEETFVDRQKDESTDHSAQNGNSKPYFERHQGNRSRESDLQKGLIVSASSLPHDLISDSQREALEDESYNVYDEENKRKSDNSDKDQDNLAISCHDDGVDNQIFYSCPPENFSPTRVTFQVGGEDDDEWPNYRPWNSLERRGPYTNGGSPSHRFQEPLHSYNMKLSPTGSLDRQRTGHYGPVTAPGFDSYGRALEKKRGSVDLPRGIFSDHTRTTQPEVALAGRARKRVSIEEPRDRKFLELPAPSSHPNLSSACGKAPAQGSSSDHPVNGGILKHSASAPKQDFGHPPEAREFNTGTMRYRRRSQLALSPDIPIDVPLKHRQLENEVRNKNNLEFIRRRVSLQEDQNFPSSADLKLGNVRELNQCRPPSRNFSFPATDTNVQNAQLNVLRDRPVRKSGLDHLNVPRPGYSHANSTTVHGDYGHYTHHGSKNDPGHGNHHDVYYSPETSEFPSHGSSCDKEPPTARHSREGSIASSNIVIEREIDEADIVDYLGNIHPEMRRFGFPPSPRAPPQGPSSPISSPTTKASRQSGIGNMHGGHNDNKPAGHEDGDSVFSKEDLDDEDDPSMLPYVPIRRERISFHPTAQSGQIWTVRGHDNKAFQAFPDRSPSFSDTQDTSPPVWYSKEAEADDSGTTFTRSRRSSIRSEKRVRIETVPLCIEAGIEKVRNENDGYNHYTEICEIEEQCDDASGEVGDESGTVSAGTSNSKETVPRGSVVLRTYVLSVLMYGSECWTISKEMEKRLLAIEMWFLRRIFRISWTERKTNEEVLHLHGTDRSLLQMIRKRQMEFLGHINRHDGLEKLMLHGKVEGKRARGRLEQEPV</sequence>
<accession>A0A433U3K5</accession>
<feature type="compositionally biased region" description="Basic and acidic residues" evidence="1">
    <location>
        <begin position="323"/>
        <end position="350"/>
    </location>
</feature>
<feature type="compositionally biased region" description="Basic and acidic residues" evidence="1">
    <location>
        <begin position="409"/>
        <end position="429"/>
    </location>
</feature>
<feature type="compositionally biased region" description="Basic and acidic residues" evidence="1">
    <location>
        <begin position="8"/>
        <end position="28"/>
    </location>
</feature>
<feature type="compositionally biased region" description="Basic and acidic residues" evidence="1">
    <location>
        <begin position="248"/>
        <end position="260"/>
    </location>
</feature>
<feature type="compositionally biased region" description="Basic and acidic residues" evidence="1">
    <location>
        <begin position="874"/>
        <end position="893"/>
    </location>
</feature>
<feature type="region of interest" description="Disordered" evidence="1">
    <location>
        <begin position="323"/>
        <end position="429"/>
    </location>
</feature>
<organism evidence="2 3">
    <name type="scientific">Elysia chlorotica</name>
    <name type="common">Eastern emerald elysia</name>
    <name type="synonym">Sea slug</name>
    <dbReference type="NCBI Taxonomy" id="188477"/>
    <lineage>
        <taxon>Eukaryota</taxon>
        <taxon>Metazoa</taxon>
        <taxon>Spiralia</taxon>
        <taxon>Lophotrochozoa</taxon>
        <taxon>Mollusca</taxon>
        <taxon>Gastropoda</taxon>
        <taxon>Heterobranchia</taxon>
        <taxon>Euthyneura</taxon>
        <taxon>Panpulmonata</taxon>
        <taxon>Sacoglossa</taxon>
        <taxon>Placobranchoidea</taxon>
        <taxon>Plakobranchidae</taxon>
        <taxon>Elysia</taxon>
    </lineage>
</organism>
<dbReference type="EMBL" id="RQTK01000085">
    <property type="protein sequence ID" value="RUS88370.1"/>
    <property type="molecule type" value="Genomic_DNA"/>
</dbReference>
<proteinExistence type="predicted"/>
<feature type="region of interest" description="Disordered" evidence="1">
    <location>
        <begin position="1025"/>
        <end position="1044"/>
    </location>
</feature>
<feature type="compositionally biased region" description="Basic and acidic residues" evidence="1">
    <location>
        <begin position="194"/>
        <end position="213"/>
    </location>
</feature>
<comment type="caution">
    <text evidence="2">The sequence shown here is derived from an EMBL/GenBank/DDBJ whole genome shotgun (WGS) entry which is preliminary data.</text>
</comment>
<feature type="compositionally biased region" description="Polar residues" evidence="1">
    <location>
        <begin position="944"/>
        <end position="953"/>
    </location>
</feature>
<evidence type="ECO:0000313" key="2">
    <source>
        <dbReference type="EMBL" id="RUS88370.1"/>
    </source>
</evidence>
<protein>
    <submittedName>
        <fullName evidence="2">Uncharacterized protein</fullName>
    </submittedName>
</protein>
<reference evidence="2 3" key="1">
    <citation type="submission" date="2019-01" db="EMBL/GenBank/DDBJ databases">
        <title>A draft genome assembly of the solar-powered sea slug Elysia chlorotica.</title>
        <authorList>
            <person name="Cai H."/>
            <person name="Li Q."/>
            <person name="Fang X."/>
            <person name="Li J."/>
            <person name="Curtis N.E."/>
            <person name="Altenburger A."/>
            <person name="Shibata T."/>
            <person name="Feng M."/>
            <person name="Maeda T."/>
            <person name="Schwartz J.A."/>
            <person name="Shigenobu S."/>
            <person name="Lundholm N."/>
            <person name="Nishiyama T."/>
            <person name="Yang H."/>
            <person name="Hasebe M."/>
            <person name="Li S."/>
            <person name="Pierce S.K."/>
            <person name="Wang J."/>
        </authorList>
    </citation>
    <scope>NUCLEOTIDE SEQUENCE [LARGE SCALE GENOMIC DNA]</scope>
    <source>
        <strain evidence="2">EC2010</strain>
        <tissue evidence="2">Whole organism of an adult</tissue>
    </source>
</reference>
<feature type="compositionally biased region" description="Polar residues" evidence="1">
    <location>
        <begin position="97"/>
        <end position="106"/>
    </location>
</feature>
<gene>
    <name evidence="2" type="ORF">EGW08_003882</name>
</gene>
<dbReference type="AlphaFoldDB" id="A0A433U3K5"/>
<feature type="compositionally biased region" description="Basic and acidic residues" evidence="1">
    <location>
        <begin position="765"/>
        <end position="777"/>
    </location>
</feature>
<feature type="region of interest" description="Disordered" evidence="1">
    <location>
        <begin position="939"/>
        <end position="977"/>
    </location>
</feature>
<feature type="region of interest" description="Disordered" evidence="1">
    <location>
        <begin position="569"/>
        <end position="632"/>
    </location>
</feature>
<feature type="compositionally biased region" description="Pro residues" evidence="1">
    <location>
        <begin position="841"/>
        <end position="851"/>
    </location>
</feature>
<dbReference type="Proteomes" id="UP000271974">
    <property type="component" value="Unassembled WGS sequence"/>
</dbReference>
<feature type="compositionally biased region" description="Basic and acidic residues" evidence="1">
    <location>
        <begin position="361"/>
        <end position="375"/>
    </location>
</feature>
<feature type="compositionally biased region" description="Polar residues" evidence="1">
    <location>
        <begin position="1033"/>
        <end position="1044"/>
    </location>
</feature>
<feature type="compositionally biased region" description="Basic and acidic residues" evidence="1">
    <location>
        <begin position="177"/>
        <end position="186"/>
    </location>
</feature>
<feature type="compositionally biased region" description="Basic and acidic residues" evidence="1">
    <location>
        <begin position="619"/>
        <end position="628"/>
    </location>
</feature>
<feature type="region of interest" description="Disordered" evidence="1">
    <location>
        <begin position="1"/>
        <end position="269"/>
    </location>
</feature>
<evidence type="ECO:0000256" key="1">
    <source>
        <dbReference type="SAM" id="MobiDB-lite"/>
    </source>
</evidence>
<feature type="region of interest" description="Disordered" evidence="1">
    <location>
        <begin position="758"/>
        <end position="808"/>
    </location>
</feature>
<dbReference type="PANTHER" id="PTHR47027">
    <property type="entry name" value="REVERSE TRANSCRIPTASE DOMAIN-CONTAINING PROTEIN"/>
    <property type="match status" value="1"/>
</dbReference>
<dbReference type="PANTHER" id="PTHR47027:SF25">
    <property type="entry name" value="REVERSE TRANSCRIPTASE DOMAIN-CONTAINING PROTEIN"/>
    <property type="match status" value="1"/>
</dbReference>
<feature type="compositionally biased region" description="Polar residues" evidence="1">
    <location>
        <begin position="228"/>
        <end position="247"/>
    </location>
</feature>
<feature type="region of interest" description="Disordered" evidence="1">
    <location>
        <begin position="836"/>
        <end position="904"/>
    </location>
</feature>
<dbReference type="OrthoDB" id="10627107at2759"/>
<feature type="compositionally biased region" description="Basic and acidic residues" evidence="1">
    <location>
        <begin position="144"/>
        <end position="161"/>
    </location>
</feature>
<feature type="compositionally biased region" description="Polar residues" evidence="1">
    <location>
        <begin position="781"/>
        <end position="791"/>
    </location>
</feature>
<keyword evidence="3" id="KW-1185">Reference proteome</keyword>
<evidence type="ECO:0000313" key="3">
    <source>
        <dbReference type="Proteomes" id="UP000271974"/>
    </source>
</evidence>
<feature type="compositionally biased region" description="Basic and acidic residues" evidence="1">
    <location>
        <begin position="792"/>
        <end position="805"/>
    </location>
</feature>